<dbReference type="EMBL" id="JBITGY010000008">
    <property type="protein sequence ID" value="MFI6501668.1"/>
    <property type="molecule type" value="Genomic_DNA"/>
</dbReference>
<evidence type="ECO:0000256" key="2">
    <source>
        <dbReference type="SAM" id="SignalP"/>
    </source>
</evidence>
<feature type="signal peptide" evidence="2">
    <location>
        <begin position="1"/>
        <end position="17"/>
    </location>
</feature>
<evidence type="ECO:0000256" key="1">
    <source>
        <dbReference type="SAM" id="MobiDB-lite"/>
    </source>
</evidence>
<feature type="compositionally biased region" description="Low complexity" evidence="1">
    <location>
        <begin position="44"/>
        <end position="59"/>
    </location>
</feature>
<dbReference type="PROSITE" id="PS51257">
    <property type="entry name" value="PROKAR_LIPOPROTEIN"/>
    <property type="match status" value="1"/>
</dbReference>
<protein>
    <recommendedName>
        <fullName evidence="5">DUF4352 domain-containing protein</fullName>
    </recommendedName>
</protein>
<organism evidence="3 4">
    <name type="scientific">Nonomuraea typhae</name>
    <dbReference type="NCBI Taxonomy" id="2603600"/>
    <lineage>
        <taxon>Bacteria</taxon>
        <taxon>Bacillati</taxon>
        <taxon>Actinomycetota</taxon>
        <taxon>Actinomycetes</taxon>
        <taxon>Streptosporangiales</taxon>
        <taxon>Streptosporangiaceae</taxon>
        <taxon>Nonomuraea</taxon>
    </lineage>
</organism>
<keyword evidence="2" id="KW-0732">Signal</keyword>
<gene>
    <name evidence="3" type="ORF">ACIBG2_30110</name>
</gene>
<accession>A0ABW7Z0G6</accession>
<name>A0ABW7Z0G6_9ACTN</name>
<evidence type="ECO:0000313" key="3">
    <source>
        <dbReference type="EMBL" id="MFI6501668.1"/>
    </source>
</evidence>
<dbReference type="RefSeq" id="WP_397086395.1">
    <property type="nucleotide sequence ID" value="NZ_JBITGY010000008.1"/>
</dbReference>
<dbReference type="Proteomes" id="UP001612741">
    <property type="component" value="Unassembled WGS sequence"/>
</dbReference>
<feature type="region of interest" description="Disordered" evidence="1">
    <location>
        <begin position="27"/>
        <end position="66"/>
    </location>
</feature>
<evidence type="ECO:0000313" key="4">
    <source>
        <dbReference type="Proteomes" id="UP001612741"/>
    </source>
</evidence>
<reference evidence="3 4" key="1">
    <citation type="submission" date="2024-10" db="EMBL/GenBank/DDBJ databases">
        <title>The Natural Products Discovery Center: Release of the First 8490 Sequenced Strains for Exploring Actinobacteria Biosynthetic Diversity.</title>
        <authorList>
            <person name="Kalkreuter E."/>
            <person name="Kautsar S.A."/>
            <person name="Yang D."/>
            <person name="Bader C.D."/>
            <person name="Teijaro C.N."/>
            <person name="Fluegel L."/>
            <person name="Davis C.M."/>
            <person name="Simpson J.R."/>
            <person name="Lauterbach L."/>
            <person name="Steele A.D."/>
            <person name="Gui C."/>
            <person name="Meng S."/>
            <person name="Li G."/>
            <person name="Viehrig K."/>
            <person name="Ye F."/>
            <person name="Su P."/>
            <person name="Kiefer A.F."/>
            <person name="Nichols A."/>
            <person name="Cepeda A.J."/>
            <person name="Yan W."/>
            <person name="Fan B."/>
            <person name="Jiang Y."/>
            <person name="Adhikari A."/>
            <person name="Zheng C.-J."/>
            <person name="Schuster L."/>
            <person name="Cowan T.M."/>
            <person name="Smanski M.J."/>
            <person name="Chevrette M.G."/>
            <person name="De Carvalho L.P.S."/>
            <person name="Shen B."/>
        </authorList>
    </citation>
    <scope>NUCLEOTIDE SEQUENCE [LARGE SCALE GENOMIC DNA]</scope>
    <source>
        <strain evidence="3 4">NPDC050545</strain>
    </source>
</reference>
<comment type="caution">
    <text evidence="3">The sequence shown here is derived from an EMBL/GenBank/DDBJ whole genome shotgun (WGS) entry which is preliminary data.</text>
</comment>
<evidence type="ECO:0008006" key="5">
    <source>
        <dbReference type="Google" id="ProtNLM"/>
    </source>
</evidence>
<proteinExistence type="predicted"/>
<sequence>MTMRNKLALLLAIPVLAGCGMLPGQVGAGGEEKQASSPATAPDTTQETTQEKTPPTEQPAEADALPAVVTRKVKHDDSTLRIDITQLKRTGKTVTLTWTVTNTSADGSWYVGSNLGTDSLDTTTAAVALIDSVNGKRYRVARNGAGEKATCVCSRVNQHLKAGGGAMEMYAVYGAPPADVTKVNVEMGDLGVFNDVPLS</sequence>
<keyword evidence="4" id="KW-1185">Reference proteome</keyword>
<feature type="chain" id="PRO_5046205896" description="DUF4352 domain-containing protein" evidence="2">
    <location>
        <begin position="18"/>
        <end position="199"/>
    </location>
</feature>